<dbReference type="PANTHER" id="PTHR48081">
    <property type="entry name" value="AB HYDROLASE SUPERFAMILY PROTEIN C4A8.06C"/>
    <property type="match status" value="1"/>
</dbReference>
<comment type="caution">
    <text evidence="3">The sequence shown here is derived from an EMBL/GenBank/DDBJ whole genome shotgun (WGS) entry which is preliminary data.</text>
</comment>
<evidence type="ECO:0000313" key="3">
    <source>
        <dbReference type="EMBL" id="CCI46832.1"/>
    </source>
</evidence>
<dbReference type="OrthoDB" id="6495301at2759"/>
<dbReference type="AlphaFoldDB" id="A0A024GJD2"/>
<dbReference type="Pfam" id="PF07859">
    <property type="entry name" value="Abhydrolase_3"/>
    <property type="match status" value="1"/>
</dbReference>
<dbReference type="GO" id="GO:0016787">
    <property type="term" value="F:hydrolase activity"/>
    <property type="evidence" value="ECO:0007669"/>
    <property type="project" value="UniProtKB-KW"/>
</dbReference>
<dbReference type="InterPro" id="IPR050300">
    <property type="entry name" value="GDXG_lipolytic_enzyme"/>
</dbReference>
<evidence type="ECO:0000259" key="2">
    <source>
        <dbReference type="Pfam" id="PF07859"/>
    </source>
</evidence>
<accession>A0A024GJD2</accession>
<evidence type="ECO:0000313" key="4">
    <source>
        <dbReference type="Proteomes" id="UP000053237"/>
    </source>
</evidence>
<feature type="domain" description="Alpha/beta hydrolase fold-3" evidence="2">
    <location>
        <begin position="9"/>
        <end position="114"/>
    </location>
</feature>
<keyword evidence="4" id="KW-1185">Reference proteome</keyword>
<dbReference type="InterPro" id="IPR029058">
    <property type="entry name" value="AB_hydrolase_fold"/>
</dbReference>
<proteinExistence type="predicted"/>
<dbReference type="SUPFAM" id="SSF53474">
    <property type="entry name" value="alpha/beta-Hydrolases"/>
    <property type="match status" value="1"/>
</dbReference>
<evidence type="ECO:0000256" key="1">
    <source>
        <dbReference type="ARBA" id="ARBA00022801"/>
    </source>
</evidence>
<keyword evidence="1" id="KW-0378">Hydrolase</keyword>
<dbReference type="InParanoid" id="A0A024GJD2"/>
<dbReference type="PANTHER" id="PTHR48081:SF33">
    <property type="entry name" value="KYNURENINE FORMAMIDASE"/>
    <property type="match status" value="1"/>
</dbReference>
<dbReference type="Gene3D" id="3.40.50.1820">
    <property type="entry name" value="alpha/beta hydrolase"/>
    <property type="match status" value="1"/>
</dbReference>
<dbReference type="STRING" id="65357.A0A024GJD2"/>
<dbReference type="InterPro" id="IPR013094">
    <property type="entry name" value="AB_hydrolase_3"/>
</dbReference>
<dbReference type="EMBL" id="CAIX01000143">
    <property type="protein sequence ID" value="CCI46832.1"/>
    <property type="molecule type" value="Genomic_DNA"/>
</dbReference>
<dbReference type="Proteomes" id="UP000053237">
    <property type="component" value="Unassembled WGS sequence"/>
</dbReference>
<protein>
    <recommendedName>
        <fullName evidence="2">Alpha/beta hydrolase fold-3 domain-containing protein</fullName>
    </recommendedName>
</protein>
<sequence length="229" mass="25159">MRAMCQRGYTSVSLNYRLSPQVVHPTHALDIAEGIKWVHDNISDVISSSNLNDCNSVNISLQYGGDPDKLVVMGHSAGAHLALYSVAEATVFQEMALQISSIKAIVGISGVYNIARMANVPFYGSLVIPPAFGHRADTWRVASLLSVLAKHRDSCPLVHIPTLLINAKDDFHLQKDSEELLGWIRKYATSHCRSEVIDQCNHFSILHHQEEKAISSAAIGKISAFLDDL</sequence>
<name>A0A024GJD2_9STRA</name>
<gene>
    <name evidence="3" type="ORF">BN9_077870</name>
</gene>
<organism evidence="3 4">
    <name type="scientific">Albugo candida</name>
    <dbReference type="NCBI Taxonomy" id="65357"/>
    <lineage>
        <taxon>Eukaryota</taxon>
        <taxon>Sar</taxon>
        <taxon>Stramenopiles</taxon>
        <taxon>Oomycota</taxon>
        <taxon>Peronosporomycetes</taxon>
        <taxon>Albuginales</taxon>
        <taxon>Albuginaceae</taxon>
        <taxon>Albugo</taxon>
    </lineage>
</organism>
<reference evidence="3 4" key="1">
    <citation type="submission" date="2012-05" db="EMBL/GenBank/DDBJ databases">
        <title>Recombination and specialization in a pathogen metapopulation.</title>
        <authorList>
            <person name="Gardiner A."/>
            <person name="Kemen E."/>
            <person name="Schultz-Larsen T."/>
            <person name="MacLean D."/>
            <person name="Van Oosterhout C."/>
            <person name="Jones J.D.G."/>
        </authorList>
    </citation>
    <scope>NUCLEOTIDE SEQUENCE [LARGE SCALE GENOMIC DNA]</scope>
    <source>
        <strain evidence="3 4">Ac Nc2</strain>
    </source>
</reference>